<dbReference type="InterPro" id="IPR007278">
    <property type="entry name" value="DUF397"/>
</dbReference>
<feature type="domain" description="DUF397" evidence="2">
    <location>
        <begin position="3"/>
        <end position="53"/>
    </location>
</feature>
<feature type="region of interest" description="Disordered" evidence="1">
    <location>
        <begin position="1"/>
        <end position="37"/>
    </location>
</feature>
<evidence type="ECO:0000256" key="1">
    <source>
        <dbReference type="SAM" id="MobiDB-lite"/>
    </source>
</evidence>
<evidence type="ECO:0000259" key="2">
    <source>
        <dbReference type="Pfam" id="PF04149"/>
    </source>
</evidence>
<reference evidence="3 4" key="1">
    <citation type="submission" date="2020-07" db="EMBL/GenBank/DDBJ databases">
        <title>Sequencing the genomes of 1000 actinobacteria strains.</title>
        <authorList>
            <person name="Klenk H.-P."/>
        </authorList>
    </citation>
    <scope>NUCLEOTIDE SEQUENCE [LARGE SCALE GENOMIC DNA]</scope>
    <source>
        <strain evidence="3 4">DSM 44442</strain>
    </source>
</reference>
<sequence length="55" mass="5948">MSGWHKSSWSDTGGHCVEVREHTAGADVRDTQNRNAGHLSFSPVEWAALVATAAR</sequence>
<evidence type="ECO:0000313" key="3">
    <source>
        <dbReference type="EMBL" id="NYJ32251.1"/>
    </source>
</evidence>
<accession>A0A7Z0J7U2</accession>
<dbReference type="Proteomes" id="UP000572051">
    <property type="component" value="Unassembled WGS sequence"/>
</dbReference>
<keyword evidence="4" id="KW-1185">Reference proteome</keyword>
<gene>
    <name evidence="3" type="ORF">HNR10_000132</name>
</gene>
<feature type="compositionally biased region" description="Basic and acidic residues" evidence="1">
    <location>
        <begin position="17"/>
        <end position="32"/>
    </location>
</feature>
<evidence type="ECO:0000313" key="4">
    <source>
        <dbReference type="Proteomes" id="UP000572051"/>
    </source>
</evidence>
<proteinExistence type="predicted"/>
<dbReference type="EMBL" id="JACCFS010000001">
    <property type="protein sequence ID" value="NYJ32251.1"/>
    <property type="molecule type" value="Genomic_DNA"/>
</dbReference>
<name>A0A7Z0J7U2_9ACTN</name>
<protein>
    <recommendedName>
        <fullName evidence="2">DUF397 domain-containing protein</fullName>
    </recommendedName>
</protein>
<dbReference type="RefSeq" id="WP_179819973.1">
    <property type="nucleotide sequence ID" value="NZ_JACCFS010000001.1"/>
</dbReference>
<feature type="compositionally biased region" description="Polar residues" evidence="1">
    <location>
        <begin position="1"/>
        <end position="11"/>
    </location>
</feature>
<dbReference type="Pfam" id="PF04149">
    <property type="entry name" value="DUF397"/>
    <property type="match status" value="1"/>
</dbReference>
<organism evidence="3 4">
    <name type="scientific">Nocardiopsis aegyptia</name>
    <dbReference type="NCBI Taxonomy" id="220378"/>
    <lineage>
        <taxon>Bacteria</taxon>
        <taxon>Bacillati</taxon>
        <taxon>Actinomycetota</taxon>
        <taxon>Actinomycetes</taxon>
        <taxon>Streptosporangiales</taxon>
        <taxon>Nocardiopsidaceae</taxon>
        <taxon>Nocardiopsis</taxon>
    </lineage>
</organism>
<dbReference type="AlphaFoldDB" id="A0A7Z0J7U2"/>
<comment type="caution">
    <text evidence="3">The sequence shown here is derived from an EMBL/GenBank/DDBJ whole genome shotgun (WGS) entry which is preliminary data.</text>
</comment>